<dbReference type="GeneID" id="19157712"/>
<feature type="domain" description="Sulfatase N-terminal" evidence="5">
    <location>
        <begin position="18"/>
        <end position="453"/>
    </location>
</feature>
<dbReference type="OrthoDB" id="103349at2759"/>
<evidence type="ECO:0000313" key="7">
    <source>
        <dbReference type="Proteomes" id="UP000019484"/>
    </source>
</evidence>
<dbReference type="Gene3D" id="3.30.1120.10">
    <property type="match status" value="1"/>
</dbReference>
<accession>W9ZIW1</accession>
<dbReference type="RefSeq" id="XP_007721913.1">
    <property type="nucleotide sequence ID" value="XM_007723723.1"/>
</dbReference>
<name>W9ZIW1_9EURO</name>
<dbReference type="InterPro" id="IPR050738">
    <property type="entry name" value="Sulfatase"/>
</dbReference>
<dbReference type="GO" id="GO:0046872">
    <property type="term" value="F:metal ion binding"/>
    <property type="evidence" value="ECO:0007669"/>
    <property type="project" value="UniProtKB-KW"/>
</dbReference>
<dbReference type="InterPro" id="IPR024607">
    <property type="entry name" value="Sulfatase_CS"/>
</dbReference>
<comment type="caution">
    <text evidence="6">The sequence shown here is derived from an EMBL/GenBank/DDBJ whole genome shotgun (WGS) entry which is preliminary data.</text>
</comment>
<gene>
    <name evidence="6" type="ORF">A1O1_02814</name>
</gene>
<dbReference type="Proteomes" id="UP000019484">
    <property type="component" value="Unassembled WGS sequence"/>
</dbReference>
<dbReference type="EMBL" id="AMWN01000002">
    <property type="protein sequence ID" value="EXJ94419.1"/>
    <property type="molecule type" value="Genomic_DNA"/>
</dbReference>
<protein>
    <submittedName>
        <fullName evidence="6">Arylsulfatase</fullName>
    </submittedName>
</protein>
<dbReference type="Gene3D" id="3.40.720.10">
    <property type="entry name" value="Alkaline Phosphatase, subunit A"/>
    <property type="match status" value="1"/>
</dbReference>
<comment type="similarity">
    <text evidence="1">Belongs to the sulfatase family.</text>
</comment>
<dbReference type="GO" id="GO:0004065">
    <property type="term" value="F:arylsulfatase activity"/>
    <property type="evidence" value="ECO:0007669"/>
    <property type="project" value="TreeGrafter"/>
</dbReference>
<dbReference type="STRING" id="1182541.W9ZIW1"/>
<dbReference type="AlphaFoldDB" id="W9ZIW1"/>
<dbReference type="InterPro" id="IPR000917">
    <property type="entry name" value="Sulfatase_N"/>
</dbReference>
<dbReference type="PROSITE" id="PS00149">
    <property type="entry name" value="SULFATASE_2"/>
    <property type="match status" value="1"/>
</dbReference>
<dbReference type="PANTHER" id="PTHR42693">
    <property type="entry name" value="ARYLSULFATASE FAMILY MEMBER"/>
    <property type="match status" value="1"/>
</dbReference>
<dbReference type="CDD" id="cd16025">
    <property type="entry name" value="PAS_like"/>
    <property type="match status" value="1"/>
</dbReference>
<evidence type="ECO:0000256" key="2">
    <source>
        <dbReference type="ARBA" id="ARBA00022723"/>
    </source>
</evidence>
<reference evidence="6 7" key="1">
    <citation type="submission" date="2013-03" db="EMBL/GenBank/DDBJ databases">
        <title>The Genome Sequence of Capronia coronata CBS 617.96.</title>
        <authorList>
            <consortium name="The Broad Institute Genomics Platform"/>
            <person name="Cuomo C."/>
            <person name="de Hoog S."/>
            <person name="Gorbushina A."/>
            <person name="Walker B."/>
            <person name="Young S.K."/>
            <person name="Zeng Q."/>
            <person name="Gargeya S."/>
            <person name="Fitzgerald M."/>
            <person name="Haas B."/>
            <person name="Abouelleil A."/>
            <person name="Allen A.W."/>
            <person name="Alvarado L."/>
            <person name="Arachchi H.M."/>
            <person name="Berlin A.M."/>
            <person name="Chapman S.B."/>
            <person name="Gainer-Dewar J."/>
            <person name="Goldberg J."/>
            <person name="Griggs A."/>
            <person name="Gujja S."/>
            <person name="Hansen M."/>
            <person name="Howarth C."/>
            <person name="Imamovic A."/>
            <person name="Ireland A."/>
            <person name="Larimer J."/>
            <person name="McCowan C."/>
            <person name="Murphy C."/>
            <person name="Pearson M."/>
            <person name="Poon T.W."/>
            <person name="Priest M."/>
            <person name="Roberts A."/>
            <person name="Saif S."/>
            <person name="Shea T."/>
            <person name="Sisk P."/>
            <person name="Sykes S."/>
            <person name="Wortman J."/>
            <person name="Nusbaum C."/>
            <person name="Birren B."/>
        </authorList>
    </citation>
    <scope>NUCLEOTIDE SEQUENCE [LARGE SCALE GENOMIC DNA]</scope>
    <source>
        <strain evidence="6 7">CBS 617.96</strain>
    </source>
</reference>
<sequence>MGKPTGTAAVDGAGGTRPNFLIIMADDLGFSDVGAFGGEIKTPHVDSLAADGIRMTDFHAAAACSPTRSMLLSGTDNRKYPPGPVPHIAGLGAMIESIQEFQKGQPGYEGYLNDRVAPLPEMLRDAGYLTLMSGKWHLGMTPDRYPSQRGFDRSFSLLPGAANHYGWEPQAQERMPQLMARNSSFYVEDDTPISPADLGPDFYSSQSFTTKLLQYLEQRDDRQRQQPFFAYLPFSAPHWPLQAPEEDCRDYRGVYDEGPDVLRQKRLARLRELGIIAPGTKAHDVITPPVDRPLSREWDTLTETERQFSSRTMETYAGMVQNMDRNIGRLISYLKSTKEFDNTVIMFMSDNGAEGLLLEAYPVVTENIFDYIDRYYDNSLDNIGRANSYVWYGPRWASAATAPSRLYKSFSSEGGIRVPLILRYPPFTAARAGDIERSFATVMDITPTLLDLAAVQHPGGLYKGRSIVPVRGKSWVPYLSDPRKHEFIHGEDTVTGWELFNRRALRKGNWKAVMIPEPYGPGKWQLYNLDKDPGETDDLGASLPDKLQELLKHWDDYVRDVGVAGVAPQYGVLRVTG</sequence>
<dbReference type="PANTHER" id="PTHR42693:SF33">
    <property type="entry name" value="ARYLSULFATASE"/>
    <property type="match status" value="1"/>
</dbReference>
<keyword evidence="3" id="KW-0378">Hydrolase</keyword>
<keyword evidence="4" id="KW-0106">Calcium</keyword>
<proteinExistence type="inferred from homology"/>
<evidence type="ECO:0000313" key="6">
    <source>
        <dbReference type="EMBL" id="EXJ94419.1"/>
    </source>
</evidence>
<organism evidence="6 7">
    <name type="scientific">Capronia coronata CBS 617.96</name>
    <dbReference type="NCBI Taxonomy" id="1182541"/>
    <lineage>
        <taxon>Eukaryota</taxon>
        <taxon>Fungi</taxon>
        <taxon>Dikarya</taxon>
        <taxon>Ascomycota</taxon>
        <taxon>Pezizomycotina</taxon>
        <taxon>Eurotiomycetes</taxon>
        <taxon>Chaetothyriomycetidae</taxon>
        <taxon>Chaetothyriales</taxon>
        <taxon>Herpotrichiellaceae</taxon>
        <taxon>Capronia</taxon>
    </lineage>
</organism>
<evidence type="ECO:0000256" key="4">
    <source>
        <dbReference type="ARBA" id="ARBA00022837"/>
    </source>
</evidence>
<evidence type="ECO:0000256" key="1">
    <source>
        <dbReference type="ARBA" id="ARBA00008779"/>
    </source>
</evidence>
<evidence type="ECO:0000256" key="3">
    <source>
        <dbReference type="ARBA" id="ARBA00022801"/>
    </source>
</evidence>
<dbReference type="eggNOG" id="KOG3867">
    <property type="taxonomic scope" value="Eukaryota"/>
</dbReference>
<dbReference type="InterPro" id="IPR017850">
    <property type="entry name" value="Alkaline_phosphatase_core_sf"/>
</dbReference>
<evidence type="ECO:0000259" key="5">
    <source>
        <dbReference type="Pfam" id="PF00884"/>
    </source>
</evidence>
<dbReference type="SUPFAM" id="SSF53649">
    <property type="entry name" value="Alkaline phosphatase-like"/>
    <property type="match status" value="1"/>
</dbReference>
<keyword evidence="2" id="KW-0479">Metal-binding</keyword>
<dbReference type="HOGENOM" id="CLU_006332_11_1_1"/>
<keyword evidence="7" id="KW-1185">Reference proteome</keyword>
<dbReference type="Pfam" id="PF00884">
    <property type="entry name" value="Sulfatase"/>
    <property type="match status" value="1"/>
</dbReference>